<dbReference type="EMBL" id="QLUZ01000023">
    <property type="protein sequence ID" value="RAQ03270.1"/>
    <property type="molecule type" value="Genomic_DNA"/>
</dbReference>
<gene>
    <name evidence="1" type="ORF">DPR02_29810</name>
</gene>
<organism evidence="1 2">
    <name type="scientific">Burkholderia cepacia</name>
    <name type="common">Pseudomonas cepacia</name>
    <dbReference type="NCBI Taxonomy" id="292"/>
    <lineage>
        <taxon>Bacteria</taxon>
        <taxon>Pseudomonadati</taxon>
        <taxon>Pseudomonadota</taxon>
        <taxon>Betaproteobacteria</taxon>
        <taxon>Burkholderiales</taxon>
        <taxon>Burkholderiaceae</taxon>
        <taxon>Burkholderia</taxon>
        <taxon>Burkholderia cepacia complex</taxon>
    </lineage>
</organism>
<dbReference type="AlphaFoldDB" id="A0AAQ0JH01"/>
<accession>A0AAQ0JH01</accession>
<name>A0AAQ0JH01_BURCE</name>
<protein>
    <submittedName>
        <fullName evidence="1">Uncharacterized protein</fullName>
    </submittedName>
</protein>
<proteinExistence type="predicted"/>
<evidence type="ECO:0000313" key="2">
    <source>
        <dbReference type="Proteomes" id="UP000248899"/>
    </source>
</evidence>
<dbReference type="Proteomes" id="UP000248899">
    <property type="component" value="Unassembled WGS sequence"/>
</dbReference>
<reference evidence="1 2" key="1">
    <citation type="submission" date="2018-06" db="EMBL/GenBank/DDBJ databases">
        <title>Towards the identification of Burkholderia cepacia strain which caused fatal septicemia.</title>
        <authorList>
            <person name="Bui L.A.T."/>
            <person name="Zakharova I.B."/>
            <person name="Shpak I.M."/>
            <person name="Teteryatnikova N."/>
            <person name="Ustinov D.V."/>
            <person name="Kuzyutina Y.A."/>
            <person name="Nguyen H.N."/>
            <person name="Antonov A.S."/>
            <person name="Avdyusheva E.F."/>
            <person name="Victorov D.V."/>
        </authorList>
    </citation>
    <scope>NUCLEOTIDE SEQUENCE [LARGE SCALE GENOMIC DNA]</scope>
    <source>
        <strain evidence="1 2">PT02</strain>
    </source>
</reference>
<comment type="caution">
    <text evidence="1">The sequence shown here is derived from an EMBL/GenBank/DDBJ whole genome shotgun (WGS) entry which is preliminary data.</text>
</comment>
<sequence>MDYMMETHRQQTRLIERVQRIDDPSGSRSPRMPACQFAGQSFEPETRPQFVGYTTRGCLNKIPHGNDDGIDADIFACEQFVDKLIKPWGLDDIGKIGIARRKVLKACIGILIEPIGRISREMRVEAACREVLDQEACSGTAGARDEKVTFQFSVSYRK</sequence>
<evidence type="ECO:0000313" key="1">
    <source>
        <dbReference type="EMBL" id="RAQ03270.1"/>
    </source>
</evidence>